<feature type="domain" description="HD/PDEase" evidence="3">
    <location>
        <begin position="71"/>
        <end position="229"/>
    </location>
</feature>
<evidence type="ECO:0000313" key="4">
    <source>
        <dbReference type="EMBL" id="TMS32796.1"/>
    </source>
</evidence>
<dbReference type="OrthoDB" id="9991235at2759"/>
<organism evidence="4 5">
    <name type="scientific">Steinernema carpocapsae</name>
    <name type="common">Entomopathogenic nematode</name>
    <dbReference type="NCBI Taxonomy" id="34508"/>
    <lineage>
        <taxon>Eukaryota</taxon>
        <taxon>Metazoa</taxon>
        <taxon>Ecdysozoa</taxon>
        <taxon>Nematoda</taxon>
        <taxon>Chromadorea</taxon>
        <taxon>Rhabditida</taxon>
        <taxon>Tylenchina</taxon>
        <taxon>Panagrolaimomorpha</taxon>
        <taxon>Strongyloidoidea</taxon>
        <taxon>Steinernematidae</taxon>
        <taxon>Steinernema</taxon>
    </lineage>
</organism>
<dbReference type="EMBL" id="AZBU02000001">
    <property type="protein sequence ID" value="TMS32796.1"/>
    <property type="molecule type" value="Genomic_DNA"/>
</dbReference>
<evidence type="ECO:0000256" key="1">
    <source>
        <dbReference type="ARBA" id="ARBA00005776"/>
    </source>
</evidence>
<evidence type="ECO:0000256" key="2">
    <source>
        <dbReference type="SAM" id="MobiDB-lite"/>
    </source>
</evidence>
<dbReference type="GO" id="GO:0005634">
    <property type="term" value="C:nucleus"/>
    <property type="evidence" value="ECO:0007669"/>
    <property type="project" value="TreeGrafter"/>
</dbReference>
<dbReference type="SUPFAM" id="SSF109604">
    <property type="entry name" value="HD-domain/PDEase-like"/>
    <property type="match status" value="1"/>
</dbReference>
<dbReference type="InterPro" id="IPR006674">
    <property type="entry name" value="HD_domain"/>
</dbReference>
<reference evidence="4 5" key="1">
    <citation type="journal article" date="2015" name="Genome Biol.">
        <title>Comparative genomics of Steinernema reveals deeply conserved gene regulatory networks.</title>
        <authorList>
            <person name="Dillman A.R."/>
            <person name="Macchietto M."/>
            <person name="Porter C.F."/>
            <person name="Rogers A."/>
            <person name="Williams B."/>
            <person name="Antoshechkin I."/>
            <person name="Lee M.M."/>
            <person name="Goodwin Z."/>
            <person name="Lu X."/>
            <person name="Lewis E.E."/>
            <person name="Goodrich-Blair H."/>
            <person name="Stock S.P."/>
            <person name="Adams B.J."/>
            <person name="Sternberg P.W."/>
            <person name="Mortazavi A."/>
        </authorList>
    </citation>
    <scope>NUCLEOTIDE SEQUENCE [LARGE SCALE GENOMIC DNA]</scope>
    <source>
        <strain evidence="4 5">ALL</strain>
    </source>
</reference>
<feature type="region of interest" description="Disordered" evidence="2">
    <location>
        <begin position="491"/>
        <end position="510"/>
    </location>
</feature>
<gene>
    <name evidence="4" type="ORF">L596_000597</name>
</gene>
<sequence>MKIGFVKKGRNQPVTKRFQKFPSNSYRHITDPLHSNLYLYHPVDLIVDTPEFQRLRRLKQTSLSSLLYPNSDHSRFTHSLGTYCLALEFVEKLSGQKKLKITSRDKLCVALAGLCHDLGHGPFSHTFEAVIDPTAGWKHEVASTQIFRRIMERENVRASFESFLDLDEDIDFICELINPPKEFIQNGQWMLKGRSKEKAYLYGFVSNVHDSFDVDKFDYLLRDSKASSPSALSIASITIKDSVRVGFDHCLGHNRLVYSVKVKDVLASVATARLMLHNNHYQHKTCLGCEQMLCQALALADPFFEFLGDDGRSYSLKTAHEDLGAFLKLDDSVYSMIRCMKPSHPDIIKAQKILDDLESRRIPPLIVEIDGLSNQDAEEFKAYLREAIAGKVGPNESDEFFVFVKSLHCGMGLKTHPLSRVLVYNHKTVNELDALDVEDVDESWKRLWLTLPSGGVKKFLVYAHFYASDALKEALYEASLSYAQLNKVPTPLRRNSPRHNAKQNGSLSGV</sequence>
<dbReference type="PANTHER" id="PTHR11373">
    <property type="entry name" value="DEOXYNUCLEOSIDE TRIPHOSPHATE TRIPHOSPHOHYDROLASE"/>
    <property type="match status" value="1"/>
</dbReference>
<dbReference type="STRING" id="34508.A0A4U8UJ97"/>
<keyword evidence="5" id="KW-1185">Reference proteome</keyword>
<proteinExistence type="inferred from homology"/>
<dbReference type="CDD" id="cd00077">
    <property type="entry name" value="HDc"/>
    <property type="match status" value="1"/>
</dbReference>
<reference evidence="4 5" key="2">
    <citation type="journal article" date="2019" name="G3 (Bethesda)">
        <title>Hybrid Assembly of the Genome of the Entomopathogenic Nematode Steinernema carpocapsae Identifies the X-Chromosome.</title>
        <authorList>
            <person name="Serra L."/>
            <person name="Macchietto M."/>
            <person name="Macias-Munoz A."/>
            <person name="McGill C.J."/>
            <person name="Rodriguez I.M."/>
            <person name="Rodriguez B."/>
            <person name="Murad R."/>
            <person name="Mortazavi A."/>
        </authorList>
    </citation>
    <scope>NUCLEOTIDE SEQUENCE [LARGE SCALE GENOMIC DNA]</scope>
    <source>
        <strain evidence="4 5">ALL</strain>
    </source>
</reference>
<comment type="caution">
    <text evidence="4">The sequence shown here is derived from an EMBL/GenBank/DDBJ whole genome shotgun (WGS) entry which is preliminary data.</text>
</comment>
<dbReference type="GO" id="GO:0008832">
    <property type="term" value="F:dGTPase activity"/>
    <property type="evidence" value="ECO:0007669"/>
    <property type="project" value="TreeGrafter"/>
</dbReference>
<name>A0A4U8UJ97_STECR</name>
<dbReference type="Pfam" id="PF01966">
    <property type="entry name" value="HD"/>
    <property type="match status" value="1"/>
</dbReference>
<evidence type="ECO:0000259" key="3">
    <source>
        <dbReference type="SMART" id="SM00471"/>
    </source>
</evidence>
<dbReference type="SMART" id="SM00471">
    <property type="entry name" value="HDc"/>
    <property type="match status" value="1"/>
</dbReference>
<dbReference type="Proteomes" id="UP000298663">
    <property type="component" value="Unassembled WGS sequence"/>
</dbReference>
<dbReference type="GO" id="GO:0006203">
    <property type="term" value="P:dGTP catabolic process"/>
    <property type="evidence" value="ECO:0007669"/>
    <property type="project" value="TreeGrafter"/>
</dbReference>
<evidence type="ECO:0000313" key="5">
    <source>
        <dbReference type="Proteomes" id="UP000298663"/>
    </source>
</evidence>
<accession>A0A4U8UJ97</accession>
<comment type="similarity">
    <text evidence="1">Belongs to the SAMHD1 family.</text>
</comment>
<dbReference type="Gene3D" id="1.10.3210.10">
    <property type="entry name" value="Hypothetical protein af1432"/>
    <property type="match status" value="1"/>
</dbReference>
<dbReference type="PANTHER" id="PTHR11373:SF4">
    <property type="entry name" value="DEOXYNUCLEOSIDE TRIPHOSPHATE TRIPHOSPHOHYDROLASE SAMHD1"/>
    <property type="match status" value="1"/>
</dbReference>
<dbReference type="InterPro" id="IPR003607">
    <property type="entry name" value="HD/PDEase_dom"/>
</dbReference>
<dbReference type="InterPro" id="IPR050135">
    <property type="entry name" value="dGTPase-like"/>
</dbReference>
<dbReference type="AlphaFoldDB" id="A0A4U8UJ97"/>
<protein>
    <recommendedName>
        <fullName evidence="3">HD/PDEase domain-containing protein</fullName>
    </recommendedName>
</protein>